<dbReference type="RefSeq" id="WP_031564047.1">
    <property type="nucleotide sequence ID" value="NZ_CAAAIS010000009.1"/>
</dbReference>
<accession>A0A378LXG2</accession>
<name>A0A378LXG2_9GAMM</name>
<dbReference type="OrthoDB" id="5651004at2"/>
<organism evidence="1 2">
    <name type="scientific">Legionella wadsworthii</name>
    <dbReference type="NCBI Taxonomy" id="28088"/>
    <lineage>
        <taxon>Bacteria</taxon>
        <taxon>Pseudomonadati</taxon>
        <taxon>Pseudomonadota</taxon>
        <taxon>Gammaproteobacteria</taxon>
        <taxon>Legionellales</taxon>
        <taxon>Legionellaceae</taxon>
        <taxon>Legionella</taxon>
    </lineage>
</organism>
<evidence type="ECO:0000313" key="1">
    <source>
        <dbReference type="EMBL" id="STY31189.1"/>
    </source>
</evidence>
<proteinExistence type="predicted"/>
<reference evidence="1 2" key="1">
    <citation type="submission" date="2018-06" db="EMBL/GenBank/DDBJ databases">
        <authorList>
            <consortium name="Pathogen Informatics"/>
            <person name="Doyle S."/>
        </authorList>
    </citation>
    <scope>NUCLEOTIDE SEQUENCE [LARGE SCALE GENOMIC DNA]</scope>
    <source>
        <strain evidence="1 2">NCTC11532</strain>
    </source>
</reference>
<gene>
    <name evidence="1" type="ORF">NCTC11532_02779</name>
</gene>
<dbReference type="EMBL" id="UGPB01000001">
    <property type="protein sequence ID" value="STY31189.1"/>
    <property type="molecule type" value="Genomic_DNA"/>
</dbReference>
<evidence type="ECO:0000313" key="2">
    <source>
        <dbReference type="Proteomes" id="UP000255297"/>
    </source>
</evidence>
<keyword evidence="2" id="KW-1185">Reference proteome</keyword>
<sequence>MKAETIKNEIAFYDQNKGLFRIIKDEPHIKELRDFCNTRLEGIDTLTPALLIELAGILLGKNDRDSDSISSQIFRKLVRYFGGYPTLECLKKEGQLSEENITFLEKNHKQADLLAPLIVSIGKKLAPVYKQRMFYAAEMLSEKEKLLEMFTYFAKFAFNENADLYFEIIHFLNVHGINTDDVVPLLNNVKQLANIKHTLEMVLDRFNSQFNHNILVAIMKLQNPGYFYPILELLPNTPESLNHLIEVDGILDKCVGAEQILKNFKSAGWELAPYLNRILSVDRNGENLRQATDRLKELPIKSELLPMILESVFTYPDKCVALVKAVALLNDENVRKDLLKIVFASKFPDRAAAAIVALRKENCLDKQTRNLVCAQSDYAVELAHAFVLFKQVNYTARAGFDALAQRPQCADKAVRVIDYLQKHSLLELLKAKPAPYKGTVKKASDLMITAVCKAGLTDDSLLKLFDIMKKVNLLNPLNLQKLMHQLKYIKTLSSATRCLANGNKLDQRNFENLIQDPANSLALAESLGGTPTSPSLPHEIDAGAKDFVEIRKAAKILAQGQRQGFFMPLPDSEKVKSLEKATHKKVSVMCKDTMIKIAEYTGGNHLEKNVVHQIANNAYCSVLK</sequence>
<dbReference type="AlphaFoldDB" id="A0A378LXG2"/>
<protein>
    <submittedName>
        <fullName evidence="1">Uncharacterized protein</fullName>
    </submittedName>
</protein>
<dbReference type="Proteomes" id="UP000255297">
    <property type="component" value="Unassembled WGS sequence"/>
</dbReference>